<evidence type="ECO:0000256" key="1">
    <source>
        <dbReference type="ARBA" id="ARBA00009981"/>
    </source>
</evidence>
<evidence type="ECO:0000256" key="2">
    <source>
        <dbReference type="RuleBase" id="RU362080"/>
    </source>
</evidence>
<sequence>MKAITYTHARQNLAKTMDEVIDNHDPIIITRNNDRAVVMMSLEDFNAWQETAYLMSNPANARRLMRSIESLEQGKGRVRELLEE</sequence>
<organism evidence="3 4">
    <name type="scientific">Calidithermus terrae</name>
    <dbReference type="NCBI Taxonomy" id="1408545"/>
    <lineage>
        <taxon>Bacteria</taxon>
        <taxon>Thermotogati</taxon>
        <taxon>Deinococcota</taxon>
        <taxon>Deinococci</taxon>
        <taxon>Thermales</taxon>
        <taxon>Thermaceae</taxon>
        <taxon>Calidithermus</taxon>
    </lineage>
</organism>
<comment type="similarity">
    <text evidence="1 2">Belongs to the phD/YefM antitoxin family.</text>
</comment>
<dbReference type="AlphaFoldDB" id="A0A399EFL5"/>
<accession>A0A399EFL5</accession>
<evidence type="ECO:0000313" key="4">
    <source>
        <dbReference type="Proteomes" id="UP000265715"/>
    </source>
</evidence>
<comment type="caution">
    <text evidence="3">The sequence shown here is derived from an EMBL/GenBank/DDBJ whole genome shotgun (WGS) entry which is preliminary data.</text>
</comment>
<dbReference type="RefSeq" id="WP_119315860.1">
    <property type="nucleotide sequence ID" value="NZ_QXDL01000141.1"/>
</dbReference>
<dbReference type="InterPro" id="IPR006442">
    <property type="entry name" value="Antitoxin_Phd/YefM"/>
</dbReference>
<gene>
    <name evidence="3" type="primary">yefM</name>
    <name evidence="3" type="ORF">Mterra_02882</name>
</gene>
<dbReference type="Pfam" id="PF02604">
    <property type="entry name" value="PhdYeFM_antitox"/>
    <property type="match status" value="1"/>
</dbReference>
<dbReference type="SUPFAM" id="SSF143120">
    <property type="entry name" value="YefM-like"/>
    <property type="match status" value="1"/>
</dbReference>
<dbReference type="Proteomes" id="UP000265715">
    <property type="component" value="Unassembled WGS sequence"/>
</dbReference>
<protein>
    <recommendedName>
        <fullName evidence="2">Antitoxin</fullName>
    </recommendedName>
</protein>
<dbReference type="InterPro" id="IPR051405">
    <property type="entry name" value="phD/YefM_antitoxin"/>
</dbReference>
<dbReference type="Gene3D" id="6.10.250.330">
    <property type="match status" value="1"/>
</dbReference>
<dbReference type="PANTHER" id="PTHR33713:SF6">
    <property type="entry name" value="ANTITOXIN YEFM"/>
    <property type="match status" value="1"/>
</dbReference>
<dbReference type="InterPro" id="IPR036165">
    <property type="entry name" value="YefM-like_sf"/>
</dbReference>
<keyword evidence="4" id="KW-1185">Reference proteome</keyword>
<reference evidence="3 4" key="1">
    <citation type="submission" date="2018-08" db="EMBL/GenBank/DDBJ databases">
        <title>Meiothermus terrae DSM 26712 genome sequencing project.</title>
        <authorList>
            <person name="Da Costa M.S."/>
            <person name="Albuquerque L."/>
            <person name="Raposo P."/>
            <person name="Froufe H.J.C."/>
            <person name="Barroso C.S."/>
            <person name="Egas C."/>
        </authorList>
    </citation>
    <scope>NUCLEOTIDE SEQUENCE [LARGE SCALE GENOMIC DNA]</scope>
    <source>
        <strain evidence="3 4">DSM 26712</strain>
    </source>
</reference>
<proteinExistence type="inferred from homology"/>
<dbReference type="OrthoDB" id="9802003at2"/>
<comment type="function">
    <text evidence="2">Antitoxin component of a type II toxin-antitoxin (TA) system.</text>
</comment>
<evidence type="ECO:0000313" key="3">
    <source>
        <dbReference type="EMBL" id="RIH81949.1"/>
    </source>
</evidence>
<dbReference type="NCBIfam" id="TIGR01552">
    <property type="entry name" value="phd_fam"/>
    <property type="match status" value="1"/>
</dbReference>
<dbReference type="PANTHER" id="PTHR33713">
    <property type="entry name" value="ANTITOXIN YAFN-RELATED"/>
    <property type="match status" value="1"/>
</dbReference>
<name>A0A399EFL5_9DEIN</name>
<dbReference type="Gene3D" id="3.40.1620.10">
    <property type="entry name" value="YefM-like domain"/>
    <property type="match status" value="1"/>
</dbReference>
<dbReference type="EMBL" id="QXDL01000141">
    <property type="protein sequence ID" value="RIH81949.1"/>
    <property type="molecule type" value="Genomic_DNA"/>
</dbReference>